<feature type="compositionally biased region" description="Low complexity" evidence="3">
    <location>
        <begin position="123"/>
        <end position="135"/>
    </location>
</feature>
<feature type="compositionally biased region" description="Basic and acidic residues" evidence="3">
    <location>
        <begin position="154"/>
        <end position="164"/>
    </location>
</feature>
<dbReference type="Proteomes" id="UP000266841">
    <property type="component" value="Unassembled WGS sequence"/>
</dbReference>
<feature type="compositionally biased region" description="Basic and acidic residues" evidence="3">
    <location>
        <begin position="550"/>
        <end position="564"/>
    </location>
</feature>
<keyword evidence="5" id="KW-1185">Reference proteome</keyword>
<dbReference type="InterPro" id="IPR036770">
    <property type="entry name" value="Ankyrin_rpt-contain_sf"/>
</dbReference>
<dbReference type="PANTHER" id="PTHR24153">
    <property type="entry name" value="ESPIN"/>
    <property type="match status" value="1"/>
</dbReference>
<proteinExistence type="predicted"/>
<evidence type="ECO:0000313" key="4">
    <source>
        <dbReference type="EMBL" id="EJK64449.1"/>
    </source>
</evidence>
<evidence type="ECO:0000256" key="3">
    <source>
        <dbReference type="SAM" id="MobiDB-lite"/>
    </source>
</evidence>
<keyword evidence="1" id="KW-0677">Repeat</keyword>
<gene>
    <name evidence="4" type="ORF">THAOC_14815</name>
</gene>
<evidence type="ECO:0000313" key="5">
    <source>
        <dbReference type="Proteomes" id="UP000266841"/>
    </source>
</evidence>
<feature type="compositionally biased region" description="Basic and acidic residues" evidence="3">
    <location>
        <begin position="60"/>
        <end position="69"/>
    </location>
</feature>
<feature type="compositionally biased region" description="Basic residues" evidence="3">
    <location>
        <begin position="83"/>
        <end position="93"/>
    </location>
</feature>
<dbReference type="EMBL" id="AGNL01017247">
    <property type="protein sequence ID" value="EJK64449.1"/>
    <property type="molecule type" value="Genomic_DNA"/>
</dbReference>
<dbReference type="Gene3D" id="1.25.40.20">
    <property type="entry name" value="Ankyrin repeat-containing domain"/>
    <property type="match status" value="1"/>
</dbReference>
<comment type="caution">
    <text evidence="4">The sequence shown here is derived from an EMBL/GenBank/DDBJ whole genome shotgun (WGS) entry which is preliminary data.</text>
</comment>
<accession>K0SHI8</accession>
<feature type="region of interest" description="Disordered" evidence="3">
    <location>
        <begin position="550"/>
        <end position="575"/>
    </location>
</feature>
<dbReference type="eggNOG" id="ENOG502SFMY">
    <property type="taxonomic scope" value="Eukaryota"/>
</dbReference>
<name>K0SHI8_THAOC</name>
<dbReference type="GO" id="GO:0051017">
    <property type="term" value="P:actin filament bundle assembly"/>
    <property type="evidence" value="ECO:0007669"/>
    <property type="project" value="TreeGrafter"/>
</dbReference>
<keyword evidence="2" id="KW-0040">ANK repeat</keyword>
<protein>
    <submittedName>
        <fullName evidence="4">Uncharacterized protein</fullName>
    </submittedName>
</protein>
<dbReference type="OrthoDB" id="38147at2759"/>
<dbReference type="InterPro" id="IPR052420">
    <property type="entry name" value="Espin/Espin-like"/>
</dbReference>
<feature type="compositionally biased region" description="Basic residues" evidence="3">
    <location>
        <begin position="1"/>
        <end position="13"/>
    </location>
</feature>
<feature type="region of interest" description="Disordered" evidence="3">
    <location>
        <begin position="1"/>
        <end position="26"/>
    </location>
</feature>
<dbReference type="SUPFAM" id="SSF48403">
    <property type="entry name" value="Ankyrin repeat"/>
    <property type="match status" value="1"/>
</dbReference>
<sequence>MPRGRSARVKGRRNGIATAPSLPSPLHRIADSVRRTQQVQPAVAVERDILRGASVGKVQHRPEAKHREAGEEDESVAPPGRTPKLRPGLRHAGRTLLAVPLRRRSPSDARVDATAAWSDSNRTSTFSIDTATTTTPRSSAGRTVEQRPVLGPAPERRPGDRGEAGGRISLLSRRRPRRPRAERAIIRADPSPRRRPTVYHRMYIAEKPALGRLPLGALRAKWGRQLSIDSSAALGVLALPVAVRVSLPPRLPPPSIFPSSTQLLSFVLSAEGVQPIYSRLLRRDLDERPQCDAATTDCALPPPSPILAIPQIRRPLQVQDKIIIGPVVCLGGTPCQLQQIATIQSAHEDNRDRLNMSSQPQRNLASLICQQKWSMCDALLSSPGVSRRTVRIDDASAQSGVTADDVVHFAARFQAPLRIISQLSMMYPESLEIPDVAGRYPIHVAAKWSATPDVIQFLINANPAAVGLPDGSGKTPMHYVGECYICNYTSCLYDRDKAMLQVVKMLKSAAPKSVNLEDIYGMNAIEYALDSDASLGVIKTMQRACRDDWRERSKSSSITSKKDTAAFATTTPRGRRHKDLVNDVQSISFTKRILVKTPHTPVTNARTA</sequence>
<dbReference type="AlphaFoldDB" id="K0SHI8"/>
<organism evidence="4 5">
    <name type="scientific">Thalassiosira oceanica</name>
    <name type="common">Marine diatom</name>
    <dbReference type="NCBI Taxonomy" id="159749"/>
    <lineage>
        <taxon>Eukaryota</taxon>
        <taxon>Sar</taxon>
        <taxon>Stramenopiles</taxon>
        <taxon>Ochrophyta</taxon>
        <taxon>Bacillariophyta</taxon>
        <taxon>Coscinodiscophyceae</taxon>
        <taxon>Thalassiosirophycidae</taxon>
        <taxon>Thalassiosirales</taxon>
        <taxon>Thalassiosiraceae</taxon>
        <taxon>Thalassiosira</taxon>
    </lineage>
</organism>
<feature type="region of interest" description="Disordered" evidence="3">
    <location>
        <begin position="49"/>
        <end position="183"/>
    </location>
</feature>
<evidence type="ECO:0000256" key="1">
    <source>
        <dbReference type="ARBA" id="ARBA00022737"/>
    </source>
</evidence>
<evidence type="ECO:0000256" key="2">
    <source>
        <dbReference type="ARBA" id="ARBA00023043"/>
    </source>
</evidence>
<reference evidence="4 5" key="1">
    <citation type="journal article" date="2012" name="Genome Biol.">
        <title>Genome and low-iron response of an oceanic diatom adapted to chronic iron limitation.</title>
        <authorList>
            <person name="Lommer M."/>
            <person name="Specht M."/>
            <person name="Roy A.S."/>
            <person name="Kraemer L."/>
            <person name="Andreson R."/>
            <person name="Gutowska M.A."/>
            <person name="Wolf J."/>
            <person name="Bergner S.V."/>
            <person name="Schilhabel M.B."/>
            <person name="Klostermeier U.C."/>
            <person name="Beiko R.G."/>
            <person name="Rosenstiel P."/>
            <person name="Hippler M."/>
            <person name="Laroche J."/>
        </authorList>
    </citation>
    <scope>NUCLEOTIDE SEQUENCE [LARGE SCALE GENOMIC DNA]</scope>
    <source>
        <strain evidence="4 5">CCMP1005</strain>
    </source>
</reference>
<dbReference type="GO" id="GO:0005737">
    <property type="term" value="C:cytoplasm"/>
    <property type="evidence" value="ECO:0007669"/>
    <property type="project" value="TreeGrafter"/>
</dbReference>
<dbReference type="PANTHER" id="PTHR24153:SF8">
    <property type="entry name" value="FORKED, ISOFORM F"/>
    <property type="match status" value="1"/>
</dbReference>
<dbReference type="GO" id="GO:0051015">
    <property type="term" value="F:actin filament binding"/>
    <property type="evidence" value="ECO:0007669"/>
    <property type="project" value="TreeGrafter"/>
</dbReference>